<dbReference type="SUPFAM" id="SSF52540">
    <property type="entry name" value="P-loop containing nucleoside triphosphate hydrolases"/>
    <property type="match status" value="1"/>
</dbReference>
<keyword evidence="2" id="KW-0067">ATP-binding</keyword>
<dbReference type="InterPro" id="IPR003593">
    <property type="entry name" value="AAA+_ATPase"/>
</dbReference>
<dbReference type="InterPro" id="IPR025944">
    <property type="entry name" value="Sigma_54_int_dom_CS"/>
</dbReference>
<evidence type="ECO:0000256" key="4">
    <source>
        <dbReference type="ARBA" id="ARBA00023125"/>
    </source>
</evidence>
<dbReference type="InterPro" id="IPR058031">
    <property type="entry name" value="AAA_lid_NorR"/>
</dbReference>
<dbReference type="AlphaFoldDB" id="A0A1G6VKG0"/>
<proteinExistence type="predicted"/>
<accession>A0A1G6VKG0</accession>
<dbReference type="GO" id="GO:0006355">
    <property type="term" value="P:regulation of DNA-templated transcription"/>
    <property type="evidence" value="ECO:0007669"/>
    <property type="project" value="InterPro"/>
</dbReference>
<dbReference type="SUPFAM" id="SSF46689">
    <property type="entry name" value="Homeodomain-like"/>
    <property type="match status" value="1"/>
</dbReference>
<dbReference type="InterPro" id="IPR002078">
    <property type="entry name" value="Sigma_54_int"/>
</dbReference>
<dbReference type="Proteomes" id="UP000198908">
    <property type="component" value="Unassembled WGS sequence"/>
</dbReference>
<keyword evidence="5" id="KW-0804">Transcription</keyword>
<dbReference type="Gene3D" id="3.40.50.300">
    <property type="entry name" value="P-loop containing nucleotide triphosphate hydrolases"/>
    <property type="match status" value="1"/>
</dbReference>
<dbReference type="InterPro" id="IPR045343">
    <property type="entry name" value="VpsR"/>
</dbReference>
<dbReference type="Pfam" id="PF02954">
    <property type="entry name" value="HTH_8"/>
    <property type="match status" value="1"/>
</dbReference>
<keyword evidence="3" id="KW-0805">Transcription regulation</keyword>
<dbReference type="InterPro" id="IPR025943">
    <property type="entry name" value="Sigma_54_int_dom_ATP-bd_2"/>
</dbReference>
<protein>
    <submittedName>
        <fullName evidence="8">DNA-binding transcriptional response regulator, NtrC family, contains REC, AAA-type ATPase, and a Fis-type DNA-binding domains</fullName>
    </submittedName>
</protein>
<dbReference type="PANTHER" id="PTHR32071:SF120">
    <property type="entry name" value="TRANSCRIPTIONAL REGULATOR-RELATED"/>
    <property type="match status" value="1"/>
</dbReference>
<evidence type="ECO:0000259" key="7">
    <source>
        <dbReference type="PROSITE" id="PS50045"/>
    </source>
</evidence>
<dbReference type="Pfam" id="PF00158">
    <property type="entry name" value="Sigma54_activat"/>
    <property type="match status" value="1"/>
</dbReference>
<dbReference type="PROSITE" id="PS00688">
    <property type="entry name" value="SIGMA54_INTERACT_3"/>
    <property type="match status" value="1"/>
</dbReference>
<dbReference type="FunFam" id="3.40.50.300:FF:000006">
    <property type="entry name" value="DNA-binding transcriptional regulator NtrC"/>
    <property type="match status" value="1"/>
</dbReference>
<dbReference type="InterPro" id="IPR027417">
    <property type="entry name" value="P-loop_NTPase"/>
</dbReference>
<feature type="region of interest" description="Disordered" evidence="6">
    <location>
        <begin position="488"/>
        <end position="508"/>
    </location>
</feature>
<sequence>MRESSHLGATVTPFAGAGQRLAVTDAPHSGDTPDCGAQETRPAADPERTLLYVARAPDPLLGAYLKSRGWELATARTAHEAARLVKPEAAYAGIVDLTGFAPRELAGLEAILRLQQVGWIALTDGARLADTEVRRLIRHYCFDYVHVPVTHATLDYLVGHAFGMVSLCDLDAPGAAAASPDEDEMVGTCEAMQQLFRTIRKVANTDATVFISGESGTGKELTALAIHERSSRRKAAFVPINCGAIPHHLLQSELFGYERGAFTGANQRKIGRVESANGGTLFLDEIGDLPMESQASLLRFLQEGKIERLGGHEQIPVDVRIISATHVDLEAAMRDGRFRADLFHRLCVLHVDEPPLRTRGKDIEILAHHVLHKFKRDSARRIRGFTPDAIEALYNYNWPGNVRELINRVRRAIVMAESKLISAEDLDLANFTAQQTVTLAQAREAAERRTIEAALLRHRHRLTEAAVDLGISRVTLYRLMGTHGLRDEKTLLGGEAENEAEPPPNARE</sequence>
<gene>
    <name evidence="8" type="ORF">SAMN05421548_12121</name>
</gene>
<dbReference type="EMBL" id="FMYQ01000021">
    <property type="protein sequence ID" value="SDD53346.1"/>
    <property type="molecule type" value="Genomic_DNA"/>
</dbReference>
<dbReference type="Gene3D" id="1.10.10.60">
    <property type="entry name" value="Homeodomain-like"/>
    <property type="match status" value="1"/>
</dbReference>
<dbReference type="Pfam" id="PF25601">
    <property type="entry name" value="AAA_lid_14"/>
    <property type="match status" value="1"/>
</dbReference>
<dbReference type="RefSeq" id="WP_245746955.1">
    <property type="nucleotide sequence ID" value="NZ_FMYQ01000021.1"/>
</dbReference>
<reference evidence="9" key="1">
    <citation type="submission" date="2016-09" db="EMBL/GenBank/DDBJ databases">
        <authorList>
            <person name="Varghese N."/>
            <person name="Submissions S."/>
        </authorList>
    </citation>
    <scope>NUCLEOTIDE SEQUENCE [LARGE SCALE GENOMIC DNA]</scope>
    <source>
        <strain evidence="9">TNe-862</strain>
    </source>
</reference>
<dbReference type="PROSITE" id="PS00676">
    <property type="entry name" value="SIGMA54_INTERACT_2"/>
    <property type="match status" value="1"/>
</dbReference>
<dbReference type="CDD" id="cd00009">
    <property type="entry name" value="AAA"/>
    <property type="match status" value="1"/>
</dbReference>
<dbReference type="Gene3D" id="1.10.8.60">
    <property type="match status" value="1"/>
</dbReference>
<evidence type="ECO:0000256" key="1">
    <source>
        <dbReference type="ARBA" id="ARBA00022741"/>
    </source>
</evidence>
<dbReference type="GO" id="GO:0043565">
    <property type="term" value="F:sequence-specific DNA binding"/>
    <property type="evidence" value="ECO:0007669"/>
    <property type="project" value="InterPro"/>
</dbReference>
<dbReference type="InterPro" id="IPR011006">
    <property type="entry name" value="CheY-like_superfamily"/>
</dbReference>
<organism evidence="8 9">
    <name type="scientific">Paraburkholderia lycopersici</name>
    <dbReference type="NCBI Taxonomy" id="416944"/>
    <lineage>
        <taxon>Bacteria</taxon>
        <taxon>Pseudomonadati</taxon>
        <taxon>Pseudomonadota</taxon>
        <taxon>Betaproteobacteria</taxon>
        <taxon>Burkholderiales</taxon>
        <taxon>Burkholderiaceae</taxon>
        <taxon>Paraburkholderia</taxon>
    </lineage>
</organism>
<dbReference type="SUPFAM" id="SSF52172">
    <property type="entry name" value="CheY-like"/>
    <property type="match status" value="1"/>
</dbReference>
<keyword evidence="9" id="KW-1185">Reference proteome</keyword>
<dbReference type="InterPro" id="IPR009057">
    <property type="entry name" value="Homeodomain-like_sf"/>
</dbReference>
<evidence type="ECO:0000313" key="8">
    <source>
        <dbReference type="EMBL" id="SDD53346.1"/>
    </source>
</evidence>
<evidence type="ECO:0000256" key="5">
    <source>
        <dbReference type="ARBA" id="ARBA00023163"/>
    </source>
</evidence>
<dbReference type="PANTHER" id="PTHR32071">
    <property type="entry name" value="TRANSCRIPTIONAL REGULATORY PROTEIN"/>
    <property type="match status" value="1"/>
</dbReference>
<evidence type="ECO:0000256" key="6">
    <source>
        <dbReference type="SAM" id="MobiDB-lite"/>
    </source>
</evidence>
<keyword evidence="1" id="KW-0547">Nucleotide-binding</keyword>
<feature type="domain" description="Sigma-54 factor interaction" evidence="7">
    <location>
        <begin position="185"/>
        <end position="414"/>
    </location>
</feature>
<dbReference type="Pfam" id="PF20161">
    <property type="entry name" value="VpsR"/>
    <property type="match status" value="1"/>
</dbReference>
<dbReference type="InterPro" id="IPR002197">
    <property type="entry name" value="HTH_Fis"/>
</dbReference>
<evidence type="ECO:0000313" key="9">
    <source>
        <dbReference type="Proteomes" id="UP000198908"/>
    </source>
</evidence>
<dbReference type="STRING" id="416944.SAMN05421548_12121"/>
<keyword evidence="4 8" id="KW-0238">DNA-binding</keyword>
<evidence type="ECO:0000256" key="2">
    <source>
        <dbReference type="ARBA" id="ARBA00022840"/>
    </source>
</evidence>
<dbReference type="PROSITE" id="PS50045">
    <property type="entry name" value="SIGMA54_INTERACT_4"/>
    <property type="match status" value="1"/>
</dbReference>
<name>A0A1G6VKG0_9BURK</name>
<feature type="region of interest" description="Disordered" evidence="6">
    <location>
        <begin position="23"/>
        <end position="43"/>
    </location>
</feature>
<evidence type="ECO:0000256" key="3">
    <source>
        <dbReference type="ARBA" id="ARBA00023015"/>
    </source>
</evidence>
<dbReference type="GO" id="GO:0005524">
    <property type="term" value="F:ATP binding"/>
    <property type="evidence" value="ECO:0007669"/>
    <property type="project" value="UniProtKB-KW"/>
</dbReference>
<dbReference type="SMART" id="SM00382">
    <property type="entry name" value="AAA"/>
    <property type="match status" value="1"/>
</dbReference>